<name>A0AAU7CL39_9BACT</name>
<evidence type="ECO:0000313" key="1">
    <source>
        <dbReference type="EMBL" id="XBH05808.1"/>
    </source>
</evidence>
<dbReference type="InterPro" id="IPR011047">
    <property type="entry name" value="Quinoprotein_ADH-like_sf"/>
</dbReference>
<evidence type="ECO:0008006" key="2">
    <source>
        <dbReference type="Google" id="ProtNLM"/>
    </source>
</evidence>
<dbReference type="RefSeq" id="WP_406698658.1">
    <property type="nucleotide sequence ID" value="NZ_CP155447.1"/>
</dbReference>
<reference evidence="1" key="1">
    <citation type="submission" date="2024-05" db="EMBL/GenBank/DDBJ databases">
        <title>Planctomycetes of the genus Singulisphaera possess chitinolytic capabilities.</title>
        <authorList>
            <person name="Ivanova A."/>
        </authorList>
    </citation>
    <scope>NUCLEOTIDE SEQUENCE</scope>
    <source>
        <strain evidence="1">Ch08T</strain>
    </source>
</reference>
<dbReference type="AlphaFoldDB" id="A0AAU7CL39"/>
<sequence length="623" mass="64428">MNESMTRPPRKVRPSLESLEGRTLQATSVTAAANLVPANARLLNRQNGISIQDRRMSYTTPQGTRVIVTLYGVGSLAGSTVDPDGALNVVFSETGPQTGIVAKVSGGTRRATLRSIHHKDLNPDDLSGIGSSLLNVVNFKDFDLVNNGRINLTGGVHSLYLNSVGRNTQINLREEPIEFLTNDGTTPTSTSSNGVDLAFVTSLLGASTLTSVGGQFIPDFNAIANNIPTGGDSTIGVNPGPPPAPPGVVAVINHIKGAPRSTSGIENPEVFGLDSTAHTLIRFDAATGAVLQTIPLTGMGPPNTGVALGRNAGRLVALVGDDSSIRAFDVITGDPVGQFTTTNLGSLGLTSIDGIGSTDTRTVISDSTAGAGGLALRIDVTASLATGHAVAMGDPFTPERQFELSGGLASVPASQTMYATGAAHFDTFQPNLVQYGVLSLNTADDQLAETARTPLKVNGDFVNAGPEGSVDSQPPQVLGSVDQSLALVTGVADGKNVVALLNPQTLASNGTLKLNNPNPLTGLSESFRPDLANSALIDVQGNVQSLRAKDATGLVFNVAGFINLAKIHRAADSVLIGQPFGHAEIPRRSNVDIISSPRPVDGRNGVQVNKNIKQIGPLSLPGR</sequence>
<accession>A0AAU7CL39</accession>
<proteinExistence type="predicted"/>
<dbReference type="EMBL" id="CP155447">
    <property type="protein sequence ID" value="XBH05808.1"/>
    <property type="molecule type" value="Genomic_DNA"/>
</dbReference>
<protein>
    <recommendedName>
        <fullName evidence="2">DUF4394 domain-containing protein</fullName>
    </recommendedName>
</protein>
<organism evidence="1">
    <name type="scientific">Singulisphaera sp. Ch08</name>
    <dbReference type="NCBI Taxonomy" id="3120278"/>
    <lineage>
        <taxon>Bacteria</taxon>
        <taxon>Pseudomonadati</taxon>
        <taxon>Planctomycetota</taxon>
        <taxon>Planctomycetia</taxon>
        <taxon>Isosphaerales</taxon>
        <taxon>Isosphaeraceae</taxon>
        <taxon>Singulisphaera</taxon>
    </lineage>
</organism>
<dbReference type="SUPFAM" id="SSF50998">
    <property type="entry name" value="Quinoprotein alcohol dehydrogenase-like"/>
    <property type="match status" value="1"/>
</dbReference>
<gene>
    <name evidence="1" type="ORF">V5E97_07205</name>
</gene>